<evidence type="ECO:0000313" key="2">
    <source>
        <dbReference type="Proteomes" id="UP001178461"/>
    </source>
</evidence>
<protein>
    <submittedName>
        <fullName evidence="1">Uncharacterized protein</fullName>
    </submittedName>
</protein>
<dbReference type="Proteomes" id="UP001178461">
    <property type="component" value="Chromosome 2"/>
</dbReference>
<dbReference type="EMBL" id="OX395127">
    <property type="protein sequence ID" value="CAI5766273.1"/>
    <property type="molecule type" value="Genomic_DNA"/>
</dbReference>
<sequence length="90" mass="9983">MAAGKREPDDSFRYQFSQENTQLPVQNRGKAGWCHALPPQQRQLSPRIVEKLAVAGSHGNSTPLQLLPVLSAVACTTYKTICSKKYDLIQ</sequence>
<evidence type="ECO:0000313" key="1">
    <source>
        <dbReference type="EMBL" id="CAI5766273.1"/>
    </source>
</evidence>
<organism evidence="1 2">
    <name type="scientific">Podarcis lilfordi</name>
    <name type="common">Lilford's wall lizard</name>
    <dbReference type="NCBI Taxonomy" id="74358"/>
    <lineage>
        <taxon>Eukaryota</taxon>
        <taxon>Metazoa</taxon>
        <taxon>Chordata</taxon>
        <taxon>Craniata</taxon>
        <taxon>Vertebrata</taxon>
        <taxon>Euteleostomi</taxon>
        <taxon>Lepidosauria</taxon>
        <taxon>Squamata</taxon>
        <taxon>Bifurcata</taxon>
        <taxon>Unidentata</taxon>
        <taxon>Episquamata</taxon>
        <taxon>Laterata</taxon>
        <taxon>Lacertibaenia</taxon>
        <taxon>Lacertidae</taxon>
        <taxon>Podarcis</taxon>
    </lineage>
</organism>
<accession>A0AA35JWX2</accession>
<gene>
    <name evidence="1" type="ORF">PODLI_1B015431</name>
</gene>
<name>A0AA35JWX2_9SAUR</name>
<dbReference type="AlphaFoldDB" id="A0AA35JWX2"/>
<keyword evidence="2" id="KW-1185">Reference proteome</keyword>
<reference evidence="1" key="1">
    <citation type="submission" date="2022-12" db="EMBL/GenBank/DDBJ databases">
        <authorList>
            <person name="Alioto T."/>
            <person name="Alioto T."/>
            <person name="Gomez Garrido J."/>
        </authorList>
    </citation>
    <scope>NUCLEOTIDE SEQUENCE</scope>
</reference>
<proteinExistence type="predicted"/>